<keyword evidence="1" id="KW-0732">Signal</keyword>
<organism evidence="2 3">
    <name type="scientific">Kineobactrum salinum</name>
    <dbReference type="NCBI Taxonomy" id="2708301"/>
    <lineage>
        <taxon>Bacteria</taxon>
        <taxon>Pseudomonadati</taxon>
        <taxon>Pseudomonadota</taxon>
        <taxon>Gammaproteobacteria</taxon>
        <taxon>Cellvibrionales</taxon>
        <taxon>Halieaceae</taxon>
        <taxon>Kineobactrum</taxon>
    </lineage>
</organism>
<evidence type="ECO:0000256" key="1">
    <source>
        <dbReference type="SAM" id="SignalP"/>
    </source>
</evidence>
<reference evidence="2 3" key="1">
    <citation type="submission" date="2020-02" db="EMBL/GenBank/DDBJ databases">
        <title>Genome sequencing for Kineobactrum sp. M2.</title>
        <authorList>
            <person name="Park S.-J."/>
        </authorList>
    </citation>
    <scope>NUCLEOTIDE SEQUENCE [LARGE SCALE GENOMIC DNA]</scope>
    <source>
        <strain evidence="2 3">M2</strain>
    </source>
</reference>
<feature type="signal peptide" evidence="1">
    <location>
        <begin position="1"/>
        <end position="18"/>
    </location>
</feature>
<proteinExistence type="predicted"/>
<keyword evidence="3" id="KW-1185">Reference proteome</keyword>
<dbReference type="RefSeq" id="WP_163494615.1">
    <property type="nucleotide sequence ID" value="NZ_CP048711.1"/>
</dbReference>
<sequence length="103" mass="10944">MKARCLLLVFLLLPVACATVDTSVIEPDTTGKGAATGTDTEVPGGESLLVYRASLCAGTATERRQQLASPEDETDYQQQFRRLLLASCAPGGIAKNCGRPCRQ</sequence>
<dbReference type="Proteomes" id="UP000477680">
    <property type="component" value="Chromosome"/>
</dbReference>
<accession>A0A6C0U040</accession>
<dbReference type="AlphaFoldDB" id="A0A6C0U040"/>
<evidence type="ECO:0000313" key="3">
    <source>
        <dbReference type="Proteomes" id="UP000477680"/>
    </source>
</evidence>
<evidence type="ECO:0000313" key="2">
    <source>
        <dbReference type="EMBL" id="QIB65376.1"/>
    </source>
</evidence>
<gene>
    <name evidence="2" type="ORF">G3T16_08150</name>
</gene>
<dbReference type="EMBL" id="CP048711">
    <property type="protein sequence ID" value="QIB65376.1"/>
    <property type="molecule type" value="Genomic_DNA"/>
</dbReference>
<protein>
    <submittedName>
        <fullName evidence="2">Uncharacterized protein</fullName>
    </submittedName>
</protein>
<feature type="chain" id="PRO_5025422407" evidence="1">
    <location>
        <begin position="19"/>
        <end position="103"/>
    </location>
</feature>
<name>A0A6C0U040_9GAMM</name>
<dbReference type="KEGG" id="kim:G3T16_08150"/>